<proteinExistence type="inferred from homology"/>
<keyword evidence="3" id="KW-0539">Nucleus</keyword>
<gene>
    <name evidence="4" type="ORF">GSLYS_00004054001</name>
</gene>
<dbReference type="AlphaFoldDB" id="A0AAV2HBS7"/>
<dbReference type="PANTHER" id="PTHR28608">
    <property type="entry name" value="INTEGRATOR COMPLEX SUBUNIT 2"/>
    <property type="match status" value="1"/>
</dbReference>
<dbReference type="PRINTS" id="PR02105">
    <property type="entry name" value="INTSUBUNIT2"/>
</dbReference>
<keyword evidence="5" id="KW-1185">Reference proteome</keyword>
<reference evidence="4 5" key="1">
    <citation type="submission" date="2024-04" db="EMBL/GenBank/DDBJ databases">
        <authorList>
            <consortium name="Genoscope - CEA"/>
            <person name="William W."/>
        </authorList>
    </citation>
    <scope>NUCLEOTIDE SEQUENCE [LARGE SCALE GENOMIC DNA]</scope>
</reference>
<evidence type="ECO:0000256" key="3">
    <source>
        <dbReference type="ARBA" id="ARBA00023242"/>
    </source>
</evidence>
<dbReference type="GO" id="GO:0032039">
    <property type="term" value="C:integrator complex"/>
    <property type="evidence" value="ECO:0007669"/>
    <property type="project" value="InterPro"/>
</dbReference>
<evidence type="ECO:0000313" key="4">
    <source>
        <dbReference type="EMBL" id="CAL1529921.1"/>
    </source>
</evidence>
<evidence type="ECO:0000313" key="5">
    <source>
        <dbReference type="Proteomes" id="UP001497497"/>
    </source>
</evidence>
<sequence length="1157" mass="129912">MSRISLPVKPHIFKAMQTMDTDALIASEDVDLRPVLPGLVRMALCAPLDASENGKFIRKKVLAILSRLQVVNSIVDMLSIDFHALEQDVKKEQQLRAKLGGNMTESVLVSQLTHGIALEFERSESDPAQRIRLLLSQLLFISSELKDQKAGNYTKQSDLFECPVYTEEILDALCIAMAELPNLLNILDMAEALLCVSNGPTLVCQLVANNPETFLEVCNSLIARGEKQEEDSPGGMRRLELLRMLCLVNPNAALTVRNYCAEYCNMPGFAVAVSIQQSEAAGDDGESCSDIVPYFTSLLLGSDVGIRNWISSFVKAGQKRRPDVGPSMLDLLRGFLLQQLISLTPVRGQTMEDSKTVEASSLIRLYNALKGIATMKYSDEETGCLLRLVISHPELSRAGAHFISLGICTLIASPSLLRSVDDEQQTVNWLRWLMHSESQFDKYSSKTDSPGEMLFLLALNFHNNQMQAITDLVCNTLGMKITVKTSALVKIRQIFTMELFTEKVVAAHAIKIPVTPNLDAKSTGYLPVHSILQLLKSRVFSKHNVSIRKWVYRQICSSCFPLHPLLPQLIESYVNSVIPKTPKPEHTNEPLSEAEILALFDIKKKNVAGTKDKLPVTKPGNPEIQESLLCPQLLILYYLLLYEDLYHTHKKLIDVTKLSLYSDTVMSQIPISYLVQEALKHHNNCQNVFPPMIRLLNTHFPHLCLVEDWLDAHVGLMSRDKSLIKKRRVPVNIKPEMIREAMSNAQSQPSQAIKLLEELLHYGDTTTLRVCQDVIVGGIANLLQDGTPRRLLDLTKKVWFKLHGFTPRKLRLDTVNALQPTRKSAFQSSSQFTEQDLVIDPLVVLRCDDRVFRCAPILEILLRILSAYTQACRVFLNSHVVDVAATDKEKDRLELKVALLAAQESAIVQILLEVCLPLENEKVRHCQVTRVIIWVKEIYYFQTKAHGELCSLREIRCLLFSYIHQVFIADPNLAKLVHFQGYPSELIPLVVKGVPSMHICLDFIPELLGQPQRSKQIFGIQLLAHLCTQYHLPKSMNIAKLGIDVMFTLLSVLEKNEWVAFFQQTVPSLLPICEAFPPLCDDVTALLTQLGRVCYSQMTVSGNTSRLCAQRDQNQNKSSNGKPSKLSACGDYETLYQTVECTFQQICSKALVLGKLY</sequence>
<evidence type="ECO:0008006" key="6">
    <source>
        <dbReference type="Google" id="ProtNLM"/>
    </source>
</evidence>
<comment type="similarity">
    <text evidence="2">Belongs to the Integrator subunit 2 family.</text>
</comment>
<dbReference type="GO" id="GO:0034472">
    <property type="term" value="P:snRNA 3'-end processing"/>
    <property type="evidence" value="ECO:0007669"/>
    <property type="project" value="TreeGrafter"/>
</dbReference>
<organism evidence="4 5">
    <name type="scientific">Lymnaea stagnalis</name>
    <name type="common">Great pond snail</name>
    <name type="synonym">Helix stagnalis</name>
    <dbReference type="NCBI Taxonomy" id="6523"/>
    <lineage>
        <taxon>Eukaryota</taxon>
        <taxon>Metazoa</taxon>
        <taxon>Spiralia</taxon>
        <taxon>Lophotrochozoa</taxon>
        <taxon>Mollusca</taxon>
        <taxon>Gastropoda</taxon>
        <taxon>Heterobranchia</taxon>
        <taxon>Euthyneura</taxon>
        <taxon>Panpulmonata</taxon>
        <taxon>Hygrophila</taxon>
        <taxon>Lymnaeoidea</taxon>
        <taxon>Lymnaeidae</taxon>
        <taxon>Lymnaea</taxon>
    </lineage>
</organism>
<dbReference type="Proteomes" id="UP001497497">
    <property type="component" value="Unassembled WGS sequence"/>
</dbReference>
<dbReference type="PANTHER" id="PTHR28608:SF1">
    <property type="entry name" value="INTEGRATOR COMPLEX SUBUNIT 2"/>
    <property type="match status" value="1"/>
</dbReference>
<name>A0AAV2HBS7_LYMST</name>
<evidence type="ECO:0000256" key="1">
    <source>
        <dbReference type="ARBA" id="ARBA00004123"/>
    </source>
</evidence>
<comment type="caution">
    <text evidence="4">The sequence shown here is derived from an EMBL/GenBank/DDBJ whole genome shotgun (WGS) entry which is preliminary data.</text>
</comment>
<dbReference type="InterPro" id="IPR026236">
    <property type="entry name" value="Int2_metazoa"/>
</dbReference>
<dbReference type="Pfam" id="PF14750">
    <property type="entry name" value="INTS2"/>
    <property type="match status" value="1"/>
</dbReference>
<protein>
    <recommendedName>
        <fullName evidence="6">Integrator complex subunit 2</fullName>
    </recommendedName>
</protein>
<comment type="subcellular location">
    <subcellularLocation>
        <location evidence="1">Nucleus</location>
    </subcellularLocation>
</comment>
<dbReference type="InterPro" id="IPR029321">
    <property type="entry name" value="INTS2"/>
</dbReference>
<dbReference type="EMBL" id="CAXITT010000058">
    <property type="protein sequence ID" value="CAL1529921.1"/>
    <property type="molecule type" value="Genomic_DNA"/>
</dbReference>
<evidence type="ECO:0000256" key="2">
    <source>
        <dbReference type="ARBA" id="ARBA00006705"/>
    </source>
</evidence>
<accession>A0AAV2HBS7</accession>